<dbReference type="NCBIfam" id="TIGR00696">
    <property type="entry name" value="wecG_tagA_cpsF"/>
    <property type="match status" value="1"/>
</dbReference>
<dbReference type="Pfam" id="PF03808">
    <property type="entry name" value="Glyco_tran_WecG"/>
    <property type="match status" value="1"/>
</dbReference>
<evidence type="ECO:0000256" key="2">
    <source>
        <dbReference type="ARBA" id="ARBA00022679"/>
    </source>
</evidence>
<dbReference type="CDD" id="cd06533">
    <property type="entry name" value="Glyco_transf_WecG_TagA"/>
    <property type="match status" value="1"/>
</dbReference>
<keyword evidence="1" id="KW-0328">Glycosyltransferase</keyword>
<keyword evidence="2 3" id="KW-0808">Transferase</keyword>
<reference evidence="3 4" key="1">
    <citation type="submission" date="2020-01" db="EMBL/GenBank/DDBJ databases">
        <title>Jiella pacifica sp. nov.</title>
        <authorList>
            <person name="Xue Z."/>
            <person name="Zhu S."/>
            <person name="Chen J."/>
            <person name="Yang J."/>
        </authorList>
    </citation>
    <scope>NUCLEOTIDE SEQUENCE [LARGE SCALE GENOMIC DNA]</scope>
    <source>
        <strain evidence="3 4">40Bstr34</strain>
    </source>
</reference>
<comment type="caution">
    <text evidence="3">The sequence shown here is derived from an EMBL/GenBank/DDBJ whole genome shotgun (WGS) entry which is preliminary data.</text>
</comment>
<evidence type="ECO:0000256" key="1">
    <source>
        <dbReference type="ARBA" id="ARBA00022676"/>
    </source>
</evidence>
<dbReference type="AlphaFoldDB" id="A0A6N9T2G2"/>
<keyword evidence="4" id="KW-1185">Reference proteome</keyword>
<organism evidence="3 4">
    <name type="scientific">Jiella pacifica</name>
    <dbReference type="NCBI Taxonomy" id="2696469"/>
    <lineage>
        <taxon>Bacteria</taxon>
        <taxon>Pseudomonadati</taxon>
        <taxon>Pseudomonadota</taxon>
        <taxon>Alphaproteobacteria</taxon>
        <taxon>Hyphomicrobiales</taxon>
        <taxon>Aurantimonadaceae</taxon>
        <taxon>Jiella</taxon>
    </lineage>
</organism>
<dbReference type="PANTHER" id="PTHR34136">
    <property type="match status" value="1"/>
</dbReference>
<dbReference type="EMBL" id="JAAAMG010000005">
    <property type="protein sequence ID" value="NDW04375.1"/>
    <property type="molecule type" value="Genomic_DNA"/>
</dbReference>
<dbReference type="InterPro" id="IPR004629">
    <property type="entry name" value="WecG_TagA_CpsF"/>
</dbReference>
<sequence>MTHAATIGAAALPAATILGARVHGPTLAQAVALIEEWIRQPEGRCRSVVATGFHGLWVGHQDAAFRAVLNAADLFCPDGIAPVWLSRLQGRALPARVPGGDLMGALLRRADEEGYRSYFYGDTDETLDALCRRVEAEFSGAAVAGRYAPPFRSLSEAEEAEHVAAINASGADILWVGLGCPKQERFIARNKHRLTVPVAIGVGAAFRFQAGLVPRAPKWLGDAGFEWAWRLAAEPRKMWRRDLTDGPRFLAAALADAWRVRRAVTSR</sequence>
<protein>
    <submittedName>
        <fullName evidence="3">WecB/TagA/CpsF family glycosyltransferase</fullName>
    </submittedName>
</protein>
<dbReference type="GO" id="GO:0016758">
    <property type="term" value="F:hexosyltransferase activity"/>
    <property type="evidence" value="ECO:0007669"/>
    <property type="project" value="TreeGrafter"/>
</dbReference>
<proteinExistence type="predicted"/>
<dbReference type="RefSeq" id="WP_163462568.1">
    <property type="nucleotide sequence ID" value="NZ_JAAAMG010000005.1"/>
</dbReference>
<dbReference type="Proteomes" id="UP000469011">
    <property type="component" value="Unassembled WGS sequence"/>
</dbReference>
<evidence type="ECO:0000313" key="4">
    <source>
        <dbReference type="Proteomes" id="UP000469011"/>
    </source>
</evidence>
<accession>A0A6N9T2G2</accession>
<dbReference type="PANTHER" id="PTHR34136:SF1">
    <property type="entry name" value="UDP-N-ACETYL-D-MANNOSAMINURONIC ACID TRANSFERASE"/>
    <property type="match status" value="1"/>
</dbReference>
<evidence type="ECO:0000313" key="3">
    <source>
        <dbReference type="EMBL" id="NDW04375.1"/>
    </source>
</evidence>
<name>A0A6N9T2G2_9HYPH</name>
<gene>
    <name evidence="3" type="ORF">GTK09_08020</name>
</gene>